<accession>A0A1D1WBH7</accession>
<evidence type="ECO:0000313" key="3">
    <source>
        <dbReference type="EMBL" id="GAV09009.1"/>
    </source>
</evidence>
<dbReference type="SUPFAM" id="SSF63748">
    <property type="entry name" value="Tudor/PWWP/MBT"/>
    <property type="match status" value="1"/>
</dbReference>
<evidence type="ECO:0000259" key="2">
    <source>
        <dbReference type="PROSITE" id="PS50304"/>
    </source>
</evidence>
<dbReference type="OrthoDB" id="9995375at2759"/>
<dbReference type="Proteomes" id="UP000186922">
    <property type="component" value="Unassembled WGS sequence"/>
</dbReference>
<protein>
    <recommendedName>
        <fullName evidence="2">Tudor domain-containing protein</fullName>
    </recommendedName>
</protein>
<comment type="caution">
    <text evidence="3">The sequence shown here is derived from an EMBL/GenBank/DDBJ whole genome shotgun (WGS) entry which is preliminary data.</text>
</comment>
<dbReference type="Gene3D" id="2.30.30.140">
    <property type="match status" value="1"/>
</dbReference>
<name>A0A1D1WBH7_RAMVA</name>
<keyword evidence="4" id="KW-1185">Reference proteome</keyword>
<reference evidence="3 4" key="1">
    <citation type="journal article" date="2016" name="Nat. Commun.">
        <title>Extremotolerant tardigrade genome and improved radiotolerance of human cultured cells by tardigrade-unique protein.</title>
        <authorList>
            <person name="Hashimoto T."/>
            <person name="Horikawa D.D."/>
            <person name="Saito Y."/>
            <person name="Kuwahara H."/>
            <person name="Kozuka-Hata H."/>
            <person name="Shin-I T."/>
            <person name="Minakuchi Y."/>
            <person name="Ohishi K."/>
            <person name="Motoyama A."/>
            <person name="Aizu T."/>
            <person name="Enomoto A."/>
            <person name="Kondo K."/>
            <person name="Tanaka S."/>
            <person name="Hara Y."/>
            <person name="Koshikawa S."/>
            <person name="Sagara H."/>
            <person name="Miura T."/>
            <person name="Yokobori S."/>
            <person name="Miyagawa K."/>
            <person name="Suzuki Y."/>
            <person name="Kubo T."/>
            <person name="Oyama M."/>
            <person name="Kohara Y."/>
            <person name="Fujiyama A."/>
            <person name="Arakawa K."/>
            <person name="Katayama T."/>
            <person name="Toyoda A."/>
            <person name="Kunieda T."/>
        </authorList>
    </citation>
    <scope>NUCLEOTIDE SEQUENCE [LARGE SCALE GENOMIC DNA]</scope>
    <source>
        <strain evidence="3 4">YOKOZUNA-1</strain>
    </source>
</reference>
<dbReference type="AlphaFoldDB" id="A0A1D1WBH7"/>
<sequence>MSHPNRQPQFWKRETEKRAAREQKDGQNRTSSANNSPPPPNASSQPVPVETTKKVNFGTKLSVAPTSNAMVVPREVQKITVDKRTPYERTPFPAPKPFAMECSVFATISFIDKEGIVHIWPTTMTSNFVKWNKQWQVEFPKLPSLDPARLKHGDPCVVKYWKDGKWYRATYLGLRNDKRHSFFEDYGTVEPVADTDFKEADPEGKIGYEIPCELYSCNLARWNLPQKYFVLDGHGAVVEQFLAVATPKSRFEFVCDFDIFAYRRHYVYGRARTLLVVGMTTLDGLNFEHALLKAHPDITEVELHVPPTTFTSDPDERACVPLTFALPYPPPLSERILVQVRQFFPTEAFLVVSYFPVPRGEWSHASPAARLIYGDASILQSCEKSWTEGEASLLPTKAITLGNTYLMEHEGKIGRIEVKEYLELDDHTVPTRASVSLIDMGVDVAVECSKILDFPRTIVAEPPLQAFSVTVDFHHSVGNTESTRKENSKDKRQFVDSAKKLTALVGRVVEMETFQRTPGENDLVRVYA</sequence>
<organism evidence="3 4">
    <name type="scientific">Ramazzottius varieornatus</name>
    <name type="common">Water bear</name>
    <name type="synonym">Tardigrade</name>
    <dbReference type="NCBI Taxonomy" id="947166"/>
    <lineage>
        <taxon>Eukaryota</taxon>
        <taxon>Metazoa</taxon>
        <taxon>Ecdysozoa</taxon>
        <taxon>Tardigrada</taxon>
        <taxon>Eutardigrada</taxon>
        <taxon>Parachela</taxon>
        <taxon>Hypsibioidea</taxon>
        <taxon>Ramazzottiidae</taxon>
        <taxon>Ramazzottius</taxon>
    </lineage>
</organism>
<dbReference type="Pfam" id="PF00567">
    <property type="entry name" value="TUDOR"/>
    <property type="match status" value="1"/>
</dbReference>
<proteinExistence type="predicted"/>
<dbReference type="EMBL" id="BDGG01000020">
    <property type="protein sequence ID" value="GAV09009.1"/>
    <property type="molecule type" value="Genomic_DNA"/>
</dbReference>
<feature type="domain" description="Tudor" evidence="2">
    <location>
        <begin position="149"/>
        <end position="207"/>
    </location>
</feature>
<dbReference type="PROSITE" id="PS50304">
    <property type="entry name" value="TUDOR"/>
    <property type="match status" value="1"/>
</dbReference>
<evidence type="ECO:0000256" key="1">
    <source>
        <dbReference type="SAM" id="MobiDB-lite"/>
    </source>
</evidence>
<feature type="compositionally biased region" description="Basic and acidic residues" evidence="1">
    <location>
        <begin position="11"/>
        <end position="27"/>
    </location>
</feature>
<dbReference type="InterPro" id="IPR002999">
    <property type="entry name" value="Tudor"/>
</dbReference>
<evidence type="ECO:0000313" key="4">
    <source>
        <dbReference type="Proteomes" id="UP000186922"/>
    </source>
</evidence>
<feature type="region of interest" description="Disordered" evidence="1">
    <location>
        <begin position="1"/>
        <end position="49"/>
    </location>
</feature>
<gene>
    <name evidence="3" type="primary">RvY_18617</name>
    <name evidence="3" type="synonym">RvY_18617.1</name>
    <name evidence="3" type="ORF">RvY_18617-1</name>
</gene>